<protein>
    <submittedName>
        <fullName evidence="3">Phosphotransferase enzyme family protein</fullName>
    </submittedName>
</protein>
<name>A0A1H7VF16_9RHOB</name>
<sequence>MGLGEVDTMPETNPPAPLPDPEVLCEVQARLDKARAAHPVLESAVIDEVLRIVPGKRAILSGQWQGRGVVFRLAERHDAERQAREWQELVRIWPVMQTGRYRVAEPMLFLPVAGVMVVERVAGQPLLEHFWRSDPNRRAQHLRPAAEWLRLYTEGTESWRAGNAAGWLARAERSAAQQPFARLRAVEGEILRHLHTLAGSLKEAEWRVAICHGDFHPNNLILGRDRLTGIDTGGSARLPICKDIARFLVHMGRRGMIPSGQRWLGVDGQGIETFVGVFALTETERRLWLPFFIGVEALIRVERKGMKKGRLRHAEEMYAALAGDLAGLPG</sequence>
<dbReference type="AlphaFoldDB" id="A0A1H7VF16"/>
<dbReference type="Gene3D" id="3.90.1200.10">
    <property type="match status" value="1"/>
</dbReference>
<keyword evidence="3" id="KW-0808">Transferase</keyword>
<dbReference type="Pfam" id="PF01636">
    <property type="entry name" value="APH"/>
    <property type="match status" value="1"/>
</dbReference>
<dbReference type="InterPro" id="IPR002575">
    <property type="entry name" value="Aminoglycoside_PTrfase"/>
</dbReference>
<keyword evidence="4" id="KW-1185">Reference proteome</keyword>
<dbReference type="SUPFAM" id="SSF56112">
    <property type="entry name" value="Protein kinase-like (PK-like)"/>
    <property type="match status" value="1"/>
</dbReference>
<dbReference type="Proteomes" id="UP000199582">
    <property type="component" value="Unassembled WGS sequence"/>
</dbReference>
<gene>
    <name evidence="3" type="ORF">SAMN05443999_11267</name>
</gene>
<feature type="region of interest" description="Disordered" evidence="1">
    <location>
        <begin position="1"/>
        <end position="20"/>
    </location>
</feature>
<dbReference type="EMBL" id="FOAG01000012">
    <property type="protein sequence ID" value="SEM07823.1"/>
    <property type="molecule type" value="Genomic_DNA"/>
</dbReference>
<evidence type="ECO:0000313" key="3">
    <source>
        <dbReference type="EMBL" id="SEM07823.1"/>
    </source>
</evidence>
<accession>A0A1H7VF16</accession>
<evidence type="ECO:0000313" key="4">
    <source>
        <dbReference type="Proteomes" id="UP000199582"/>
    </source>
</evidence>
<evidence type="ECO:0000259" key="2">
    <source>
        <dbReference type="Pfam" id="PF01636"/>
    </source>
</evidence>
<feature type="domain" description="Aminoglycoside phosphotransferase" evidence="2">
    <location>
        <begin position="102"/>
        <end position="230"/>
    </location>
</feature>
<organism evidence="3 4">
    <name type="scientific">Roseovarius azorensis</name>
    <dbReference type="NCBI Taxonomy" id="1287727"/>
    <lineage>
        <taxon>Bacteria</taxon>
        <taxon>Pseudomonadati</taxon>
        <taxon>Pseudomonadota</taxon>
        <taxon>Alphaproteobacteria</taxon>
        <taxon>Rhodobacterales</taxon>
        <taxon>Roseobacteraceae</taxon>
        <taxon>Roseovarius</taxon>
    </lineage>
</organism>
<proteinExistence type="predicted"/>
<dbReference type="STRING" id="1287727.SAMN05443999_11267"/>
<dbReference type="InterPro" id="IPR011009">
    <property type="entry name" value="Kinase-like_dom_sf"/>
</dbReference>
<evidence type="ECO:0000256" key="1">
    <source>
        <dbReference type="SAM" id="MobiDB-lite"/>
    </source>
</evidence>
<dbReference type="GO" id="GO:0016740">
    <property type="term" value="F:transferase activity"/>
    <property type="evidence" value="ECO:0007669"/>
    <property type="project" value="UniProtKB-KW"/>
</dbReference>
<reference evidence="3 4" key="1">
    <citation type="submission" date="2016-10" db="EMBL/GenBank/DDBJ databases">
        <authorList>
            <person name="de Groot N.N."/>
        </authorList>
    </citation>
    <scope>NUCLEOTIDE SEQUENCE [LARGE SCALE GENOMIC DNA]</scope>
    <source>
        <strain evidence="3 4">DSM 100674</strain>
    </source>
</reference>